<evidence type="ECO:0000313" key="2">
    <source>
        <dbReference type="Proteomes" id="UP000674416"/>
    </source>
</evidence>
<sequence length="356" mass="42600">MTISGNKSENYFYYDFPEKYWIDHNFCWYLHDVILSIFEECMEDDYKMSLDIKEKGRASLSGLNDTNDVIGWLNSNGYSEEANLILKRKLFHAILADFISYIYESLETSMKGKTAIAYTLLRKPFKDNLFYLEWLLFNNEELLELLAENKLEYYEIGSLRKNKKTKMKRIITNAYNINEFQPILQNNKITSDFFYDVRYEYNKPFSLELMWNKANHLVTTAKPIRSVDFNNIFLKEKDYKVRWDYYYSKIPLLLFYSTGIVIKLYEELFETLPKNTKIYNNFFIITKWFSRIKDKAGKKYFLGLLSNGSLPLFCLNCKKVTAIDKDQIEEIQYQWAVNCDHCKQYISIAKYHFINI</sequence>
<protein>
    <submittedName>
        <fullName evidence="1">Uncharacterized protein</fullName>
    </submittedName>
</protein>
<accession>A0ABS4D1M0</accession>
<keyword evidence="2" id="KW-1185">Reference proteome</keyword>
<proteinExistence type="predicted"/>
<dbReference type="RefSeq" id="WP_211086269.1">
    <property type="nucleotide sequence ID" value="NZ_JAFDST010000006.1"/>
</dbReference>
<organism evidence="1 2">
    <name type="scientific">Bacillus capparidis</name>
    <dbReference type="NCBI Taxonomy" id="1840411"/>
    <lineage>
        <taxon>Bacteria</taxon>
        <taxon>Bacillati</taxon>
        <taxon>Bacillota</taxon>
        <taxon>Bacilli</taxon>
        <taxon>Bacillales</taxon>
        <taxon>Bacillaceae</taxon>
        <taxon>Bacillus</taxon>
    </lineage>
</organism>
<gene>
    <name evidence="1" type="ORF">JOC74_004021</name>
</gene>
<evidence type="ECO:0000313" key="1">
    <source>
        <dbReference type="EMBL" id="MBP1083493.1"/>
    </source>
</evidence>
<dbReference type="Proteomes" id="UP000674416">
    <property type="component" value="Unassembled WGS sequence"/>
</dbReference>
<dbReference type="EMBL" id="JAFDST010000006">
    <property type="protein sequence ID" value="MBP1083493.1"/>
    <property type="molecule type" value="Genomic_DNA"/>
</dbReference>
<comment type="caution">
    <text evidence="1">The sequence shown here is derived from an EMBL/GenBank/DDBJ whole genome shotgun (WGS) entry which is preliminary data.</text>
</comment>
<reference evidence="1 2" key="1">
    <citation type="submission" date="2021-01" db="EMBL/GenBank/DDBJ databases">
        <title>Genomic Encyclopedia of Type Strains, Phase IV (KMG-IV): sequencing the most valuable type-strain genomes for metagenomic binning, comparative biology and taxonomic classification.</title>
        <authorList>
            <person name="Goeker M."/>
        </authorList>
    </citation>
    <scope>NUCLEOTIDE SEQUENCE [LARGE SCALE GENOMIC DNA]</scope>
    <source>
        <strain evidence="1 2">DSM 103394</strain>
    </source>
</reference>
<name>A0ABS4D1M0_9BACI</name>